<evidence type="ECO:0000256" key="4">
    <source>
        <dbReference type="ARBA" id="ARBA00022701"/>
    </source>
</evidence>
<dbReference type="AlphaFoldDB" id="A0A9N7TYC9"/>
<dbReference type="EMBL" id="CADEAL010000520">
    <property type="protein sequence ID" value="CAB1421370.1"/>
    <property type="molecule type" value="Genomic_DNA"/>
</dbReference>
<keyword evidence="7" id="KW-0505">Motor protein</keyword>
<name>A0A9N7TYC9_PLEPL</name>
<evidence type="ECO:0000256" key="1">
    <source>
        <dbReference type="ARBA" id="ARBA00004430"/>
    </source>
</evidence>
<sequence length="236" mass="25932">MSTSACGSAVQSVQPSHVGTARAHAVASPSRQCHSNRSGHQLNMAKATTVKEALAKWEETSGEKACDATAVKLYGQVPAIEKIDASLSTLINCEKLSLSTNCIEKITNLNGLKKLRILSLGRNNIKALNGLEAVGDTLEELWISYNLIEKLKGIQCMKKLKILYISNNLVKEWGEFSRLAELPCLVDMVFVGNPLEEKYSTEGTWMEEASKRLPNLKKLDGNPVIKQQEDEGEEES</sequence>
<dbReference type="PANTHER" id="PTHR15454:SF73">
    <property type="entry name" value="DYNEIN AXONEMAL LIGHT CHAIN 1"/>
    <property type="match status" value="1"/>
</dbReference>
<dbReference type="InterPro" id="IPR025875">
    <property type="entry name" value="Leu-rich_rpt_4"/>
</dbReference>
<evidence type="ECO:0000313" key="14">
    <source>
        <dbReference type="Proteomes" id="UP001153269"/>
    </source>
</evidence>
<keyword evidence="2" id="KW-0963">Cytoplasm</keyword>
<proteinExistence type="inferred from homology"/>
<evidence type="ECO:0000256" key="11">
    <source>
        <dbReference type="ARBA" id="ARBA00049760"/>
    </source>
</evidence>
<evidence type="ECO:0000256" key="3">
    <source>
        <dbReference type="ARBA" id="ARBA00022614"/>
    </source>
</evidence>
<dbReference type="GO" id="GO:0043014">
    <property type="term" value="F:alpha-tubulin binding"/>
    <property type="evidence" value="ECO:0007669"/>
    <property type="project" value="TreeGrafter"/>
</dbReference>
<keyword evidence="5" id="KW-0677">Repeat</keyword>
<keyword evidence="8" id="KW-0206">Cytoskeleton</keyword>
<dbReference type="GO" id="GO:0045504">
    <property type="term" value="F:dynein heavy chain binding"/>
    <property type="evidence" value="ECO:0007669"/>
    <property type="project" value="TreeGrafter"/>
</dbReference>
<evidence type="ECO:0000256" key="9">
    <source>
        <dbReference type="ARBA" id="ARBA00023273"/>
    </source>
</evidence>
<protein>
    <recommendedName>
        <fullName evidence="11">Dynein axonemal light chain 1</fullName>
    </recommendedName>
</protein>
<feature type="region of interest" description="Disordered" evidence="12">
    <location>
        <begin position="17"/>
        <end position="38"/>
    </location>
</feature>
<comment type="caution">
    <text evidence="13">The sequence shown here is derived from an EMBL/GenBank/DDBJ whole genome shotgun (WGS) entry which is preliminary data.</text>
</comment>
<keyword evidence="4" id="KW-0493">Microtubule</keyword>
<evidence type="ECO:0000256" key="10">
    <source>
        <dbReference type="ARBA" id="ARBA00049659"/>
    </source>
</evidence>
<reference evidence="13" key="1">
    <citation type="submission" date="2020-03" db="EMBL/GenBank/DDBJ databases">
        <authorList>
            <person name="Weist P."/>
        </authorList>
    </citation>
    <scope>NUCLEOTIDE SEQUENCE</scope>
</reference>
<dbReference type="GO" id="GO:0036158">
    <property type="term" value="P:outer dynein arm assembly"/>
    <property type="evidence" value="ECO:0007669"/>
    <property type="project" value="TreeGrafter"/>
</dbReference>
<accession>A0A9N7TYC9</accession>
<dbReference type="PANTHER" id="PTHR15454">
    <property type="entry name" value="NISCHARIN RELATED"/>
    <property type="match status" value="1"/>
</dbReference>
<feature type="compositionally biased region" description="Polar residues" evidence="12">
    <location>
        <begin position="29"/>
        <end position="38"/>
    </location>
</feature>
<organism evidence="13 14">
    <name type="scientific">Pleuronectes platessa</name>
    <name type="common">European plaice</name>
    <dbReference type="NCBI Taxonomy" id="8262"/>
    <lineage>
        <taxon>Eukaryota</taxon>
        <taxon>Metazoa</taxon>
        <taxon>Chordata</taxon>
        <taxon>Craniata</taxon>
        <taxon>Vertebrata</taxon>
        <taxon>Euteleostomi</taxon>
        <taxon>Actinopterygii</taxon>
        <taxon>Neopterygii</taxon>
        <taxon>Teleostei</taxon>
        <taxon>Neoteleostei</taxon>
        <taxon>Acanthomorphata</taxon>
        <taxon>Carangaria</taxon>
        <taxon>Pleuronectiformes</taxon>
        <taxon>Pleuronectoidei</taxon>
        <taxon>Pleuronectidae</taxon>
        <taxon>Pleuronectes</taxon>
    </lineage>
</organism>
<evidence type="ECO:0000256" key="6">
    <source>
        <dbReference type="ARBA" id="ARBA00023017"/>
    </source>
</evidence>
<dbReference type="InterPro" id="IPR032675">
    <property type="entry name" value="LRR_dom_sf"/>
</dbReference>
<evidence type="ECO:0000256" key="12">
    <source>
        <dbReference type="SAM" id="MobiDB-lite"/>
    </source>
</evidence>
<keyword evidence="6" id="KW-0243">Dynein</keyword>
<feature type="region of interest" description="Disordered" evidence="12">
    <location>
        <begin position="216"/>
        <end position="236"/>
    </location>
</feature>
<dbReference type="InterPro" id="IPR001611">
    <property type="entry name" value="Leu-rich_rpt"/>
</dbReference>
<dbReference type="Proteomes" id="UP001153269">
    <property type="component" value="Unassembled WGS sequence"/>
</dbReference>
<keyword evidence="9" id="KW-0966">Cell projection</keyword>
<dbReference type="GO" id="GO:0030286">
    <property type="term" value="C:dynein complex"/>
    <property type="evidence" value="ECO:0007669"/>
    <property type="project" value="UniProtKB-KW"/>
</dbReference>
<dbReference type="PROSITE" id="PS51450">
    <property type="entry name" value="LRR"/>
    <property type="match status" value="3"/>
</dbReference>
<dbReference type="GO" id="GO:0005930">
    <property type="term" value="C:axoneme"/>
    <property type="evidence" value="ECO:0007669"/>
    <property type="project" value="UniProtKB-SubCell"/>
</dbReference>
<dbReference type="FunFam" id="3.80.10.10:FF:000049">
    <property type="entry name" value="Dynein light chain 1"/>
    <property type="match status" value="1"/>
</dbReference>
<evidence type="ECO:0000256" key="7">
    <source>
        <dbReference type="ARBA" id="ARBA00023175"/>
    </source>
</evidence>
<dbReference type="GO" id="GO:0005874">
    <property type="term" value="C:microtubule"/>
    <property type="evidence" value="ECO:0007669"/>
    <property type="project" value="UniProtKB-KW"/>
</dbReference>
<keyword evidence="14" id="KW-1185">Reference proteome</keyword>
<evidence type="ECO:0000313" key="13">
    <source>
        <dbReference type="EMBL" id="CAB1421370.1"/>
    </source>
</evidence>
<dbReference type="Gene3D" id="3.80.10.10">
    <property type="entry name" value="Ribonuclease Inhibitor"/>
    <property type="match status" value="1"/>
</dbReference>
<comment type="similarity">
    <text evidence="10">Belongs to the dynein light chain LC1-type family.</text>
</comment>
<dbReference type="Pfam" id="PF12799">
    <property type="entry name" value="LRR_4"/>
    <property type="match status" value="1"/>
</dbReference>
<dbReference type="SMART" id="SM00365">
    <property type="entry name" value="LRR_SD22"/>
    <property type="match status" value="4"/>
</dbReference>
<evidence type="ECO:0000256" key="8">
    <source>
        <dbReference type="ARBA" id="ARBA00023212"/>
    </source>
</evidence>
<comment type="subcellular location">
    <subcellularLocation>
        <location evidence="1">Cytoplasm</location>
        <location evidence="1">Cytoskeleton</location>
        <location evidence="1">Cilium axoneme</location>
    </subcellularLocation>
</comment>
<dbReference type="SUPFAM" id="SSF52058">
    <property type="entry name" value="L domain-like"/>
    <property type="match status" value="1"/>
</dbReference>
<evidence type="ECO:0000256" key="5">
    <source>
        <dbReference type="ARBA" id="ARBA00022737"/>
    </source>
</evidence>
<gene>
    <name evidence="13" type="ORF">PLEPLA_LOCUS9252</name>
</gene>
<evidence type="ECO:0000256" key="2">
    <source>
        <dbReference type="ARBA" id="ARBA00022490"/>
    </source>
</evidence>
<keyword evidence="3" id="KW-0433">Leucine-rich repeat</keyword>